<reference evidence="1 2" key="1">
    <citation type="submission" date="2020-07" db="EMBL/GenBank/DDBJ databases">
        <title>Sequencing the genomes of 1000 actinobacteria strains.</title>
        <authorList>
            <person name="Klenk H.-P."/>
        </authorList>
    </citation>
    <scope>NUCLEOTIDE SEQUENCE [LARGE SCALE GENOMIC DNA]</scope>
    <source>
        <strain evidence="1 2">DSM 15165</strain>
    </source>
</reference>
<evidence type="ECO:0008006" key="3">
    <source>
        <dbReference type="Google" id="ProtNLM"/>
    </source>
</evidence>
<proteinExistence type="predicted"/>
<organism evidence="1 2">
    <name type="scientific">Leifsonia shinshuensis</name>
    <dbReference type="NCBI Taxonomy" id="150026"/>
    <lineage>
        <taxon>Bacteria</taxon>
        <taxon>Bacillati</taxon>
        <taxon>Actinomycetota</taxon>
        <taxon>Actinomycetes</taxon>
        <taxon>Micrococcales</taxon>
        <taxon>Microbacteriaceae</taxon>
        <taxon>Leifsonia</taxon>
    </lineage>
</organism>
<comment type="caution">
    <text evidence="1">The sequence shown here is derived from an EMBL/GenBank/DDBJ whole genome shotgun (WGS) entry which is preliminary data.</text>
</comment>
<dbReference type="InterPro" id="IPR023296">
    <property type="entry name" value="Glyco_hydro_beta-prop_sf"/>
</dbReference>
<dbReference type="EMBL" id="JACCFL010000001">
    <property type="protein sequence ID" value="NYJ22706.1"/>
    <property type="molecule type" value="Genomic_DNA"/>
</dbReference>
<sequence length="242" mass="25902">MNATIGGTSYTYAMFYTGNDANCSCHNQVGVAFANSLDGPWTKYSSPVIAFDSTKSTSLWGEGQPSATTINPSAGTVVLTWSSGYTSNPADTKAYFAQVSFATGAPVISGKHQIQTTGLTDLNGSQDFINNFDIVYSTTRDAFYMIREAHPYPTSSPNYISTAVQVDSIPGSSMWSGSGSWTVLSNIDSSVSSAARIHNPGFSRTIYGTLPNESSITALFTTASLDPNSLWTYRWFKTTAAL</sequence>
<dbReference type="Proteomes" id="UP000578352">
    <property type="component" value="Unassembled WGS sequence"/>
</dbReference>
<name>A0A853CPB5_9MICO</name>
<evidence type="ECO:0000313" key="1">
    <source>
        <dbReference type="EMBL" id="NYJ22706.1"/>
    </source>
</evidence>
<dbReference type="SUPFAM" id="SSF75005">
    <property type="entry name" value="Arabinanase/levansucrase/invertase"/>
    <property type="match status" value="1"/>
</dbReference>
<dbReference type="RefSeq" id="WP_179604724.1">
    <property type="nucleotide sequence ID" value="NZ_BAABEH010000001.1"/>
</dbReference>
<accession>A0A853CPB5</accession>
<gene>
    <name evidence="1" type="ORF">HNR13_000993</name>
</gene>
<evidence type="ECO:0000313" key="2">
    <source>
        <dbReference type="Proteomes" id="UP000578352"/>
    </source>
</evidence>
<protein>
    <recommendedName>
        <fullName evidence="3">Family 43 glycosylhydrolase</fullName>
    </recommendedName>
</protein>
<dbReference type="Gene3D" id="2.115.10.20">
    <property type="entry name" value="Glycosyl hydrolase domain, family 43"/>
    <property type="match status" value="1"/>
</dbReference>
<dbReference type="AlphaFoldDB" id="A0A853CPB5"/>